<dbReference type="EMBL" id="FPBO01000007">
    <property type="protein sequence ID" value="SFU68700.1"/>
    <property type="molecule type" value="Genomic_DNA"/>
</dbReference>
<dbReference type="AlphaFoldDB" id="A0A1I7I716"/>
<name>A0A1I7I716_9BURK</name>
<evidence type="ECO:0008006" key="4">
    <source>
        <dbReference type="Google" id="ProtNLM"/>
    </source>
</evidence>
<feature type="signal peptide" evidence="1">
    <location>
        <begin position="1"/>
        <end position="23"/>
    </location>
</feature>
<evidence type="ECO:0000313" key="2">
    <source>
        <dbReference type="EMBL" id="SFU68700.1"/>
    </source>
</evidence>
<evidence type="ECO:0000313" key="3">
    <source>
        <dbReference type="Proteomes" id="UP000199391"/>
    </source>
</evidence>
<gene>
    <name evidence="2" type="ORF">SAMN05216552_1007146</name>
</gene>
<keyword evidence="3" id="KW-1185">Reference proteome</keyword>
<protein>
    <recommendedName>
        <fullName evidence="4">DUF4148 domain-containing protein</fullName>
    </recommendedName>
</protein>
<dbReference type="RefSeq" id="WP_093555369.1">
    <property type="nucleotide sequence ID" value="NZ_FPBO01000007.1"/>
</dbReference>
<keyword evidence="1" id="KW-0732">Signal</keyword>
<evidence type="ECO:0000256" key="1">
    <source>
        <dbReference type="SAM" id="SignalP"/>
    </source>
</evidence>
<sequence length="96" mass="9975">MNAKKLLAALFAIGATFATSAYADDAATAAAPKSGSAKPLVVASAATEMAVSSVNFPRAVVQKQEGTRGRDEVKAEAVEAVRNHKSTMAQHFDLLK</sequence>
<reference evidence="3" key="1">
    <citation type="submission" date="2016-10" db="EMBL/GenBank/DDBJ databases">
        <authorList>
            <person name="Varghese N."/>
            <person name="Submissions S."/>
        </authorList>
    </citation>
    <scope>NUCLEOTIDE SEQUENCE [LARGE SCALE GENOMIC DNA]</scope>
    <source>
        <strain evidence="3">CGMCC 1.11014</strain>
    </source>
</reference>
<feature type="chain" id="PRO_5011596260" description="DUF4148 domain-containing protein" evidence="1">
    <location>
        <begin position="24"/>
        <end position="96"/>
    </location>
</feature>
<organism evidence="2 3">
    <name type="scientific">Pseudoduganella namucuonensis</name>
    <dbReference type="NCBI Taxonomy" id="1035707"/>
    <lineage>
        <taxon>Bacteria</taxon>
        <taxon>Pseudomonadati</taxon>
        <taxon>Pseudomonadota</taxon>
        <taxon>Betaproteobacteria</taxon>
        <taxon>Burkholderiales</taxon>
        <taxon>Oxalobacteraceae</taxon>
        <taxon>Telluria group</taxon>
        <taxon>Pseudoduganella</taxon>
    </lineage>
</organism>
<dbReference type="STRING" id="1035707.SAMN05216552_1007146"/>
<proteinExistence type="predicted"/>
<accession>A0A1I7I716</accession>
<dbReference type="Proteomes" id="UP000199391">
    <property type="component" value="Unassembled WGS sequence"/>
</dbReference>